<keyword evidence="3" id="KW-1185">Reference proteome</keyword>
<dbReference type="Proteomes" id="UP001597119">
    <property type="component" value="Unassembled WGS sequence"/>
</dbReference>
<keyword evidence="1" id="KW-0812">Transmembrane</keyword>
<sequence>MTTLQRLRTDLHRQWDATTLGFGALFATLFGIQLWTMLVTETTQVIVDGFGPQSVPMFTTSAVASLVGLGGGTLVYVRYRALDLGMSWPREGTWPIALAVIVAPALLAVAVSAVGNALFGVSLSAITQQWLSPQVSAEFVFLHLVPSDVFRGIGAGLLICGVIYESVHRLVGADDAAGLAALFIGYYWLMPWSPIPTIPPSLTDSILFALTLLLAVAFGMAVGVLYRTLSDSQHASALARRDIPVFGVAFVGILGIASDLLTFPQDVRHLLWILVLGLAVIGYARTRSVWVAVLSLVTYHVGVSAVVWVEASLGLAVM</sequence>
<feature type="transmembrane region" description="Helical" evidence="1">
    <location>
        <begin position="139"/>
        <end position="164"/>
    </location>
</feature>
<dbReference type="AlphaFoldDB" id="A0ABD6CG81"/>
<feature type="transmembrane region" description="Helical" evidence="1">
    <location>
        <begin position="289"/>
        <end position="309"/>
    </location>
</feature>
<dbReference type="EMBL" id="JBHUDJ010000015">
    <property type="protein sequence ID" value="MFD1589331.1"/>
    <property type="molecule type" value="Genomic_DNA"/>
</dbReference>
<gene>
    <name evidence="2" type="ORF">ACFR9U_20330</name>
</gene>
<feature type="transmembrane region" description="Helical" evidence="1">
    <location>
        <begin position="176"/>
        <end position="194"/>
    </location>
</feature>
<evidence type="ECO:0000313" key="2">
    <source>
        <dbReference type="EMBL" id="MFD1589331.1"/>
    </source>
</evidence>
<feature type="transmembrane region" description="Helical" evidence="1">
    <location>
        <begin position="58"/>
        <end position="77"/>
    </location>
</feature>
<keyword evidence="1" id="KW-0472">Membrane</keyword>
<evidence type="ECO:0000313" key="3">
    <source>
        <dbReference type="Proteomes" id="UP001597119"/>
    </source>
</evidence>
<reference evidence="2 3" key="1">
    <citation type="journal article" date="2019" name="Int. J. Syst. Evol. Microbiol.">
        <title>The Global Catalogue of Microorganisms (GCM) 10K type strain sequencing project: providing services to taxonomists for standard genome sequencing and annotation.</title>
        <authorList>
            <consortium name="The Broad Institute Genomics Platform"/>
            <consortium name="The Broad Institute Genome Sequencing Center for Infectious Disease"/>
            <person name="Wu L."/>
            <person name="Ma J."/>
        </authorList>
    </citation>
    <scope>NUCLEOTIDE SEQUENCE [LARGE SCALE GENOMIC DNA]</scope>
    <source>
        <strain evidence="2 3">CGMCC 1.12125</strain>
    </source>
</reference>
<evidence type="ECO:0000256" key="1">
    <source>
        <dbReference type="SAM" id="Phobius"/>
    </source>
</evidence>
<protein>
    <submittedName>
        <fullName evidence="2">Uncharacterized protein</fullName>
    </submittedName>
</protein>
<feature type="transmembrane region" description="Helical" evidence="1">
    <location>
        <begin position="238"/>
        <end position="257"/>
    </location>
</feature>
<feature type="transmembrane region" description="Helical" evidence="1">
    <location>
        <begin position="20"/>
        <end position="38"/>
    </location>
</feature>
<accession>A0ABD6CG81</accession>
<feature type="transmembrane region" description="Helical" evidence="1">
    <location>
        <begin position="97"/>
        <end position="119"/>
    </location>
</feature>
<comment type="caution">
    <text evidence="2">The sequence shown here is derived from an EMBL/GenBank/DDBJ whole genome shotgun (WGS) entry which is preliminary data.</text>
</comment>
<keyword evidence="1" id="KW-1133">Transmembrane helix</keyword>
<feature type="transmembrane region" description="Helical" evidence="1">
    <location>
        <begin position="269"/>
        <end position="284"/>
    </location>
</feature>
<organism evidence="2 3">
    <name type="scientific">Halorientalis brevis</name>
    <dbReference type="NCBI Taxonomy" id="1126241"/>
    <lineage>
        <taxon>Archaea</taxon>
        <taxon>Methanobacteriati</taxon>
        <taxon>Methanobacteriota</taxon>
        <taxon>Stenosarchaea group</taxon>
        <taxon>Halobacteria</taxon>
        <taxon>Halobacteriales</taxon>
        <taxon>Haloarculaceae</taxon>
        <taxon>Halorientalis</taxon>
    </lineage>
</organism>
<name>A0ABD6CG81_9EURY</name>
<dbReference type="RefSeq" id="WP_247381262.1">
    <property type="nucleotide sequence ID" value="NZ_JALLGV010000009.1"/>
</dbReference>
<proteinExistence type="predicted"/>
<feature type="transmembrane region" description="Helical" evidence="1">
    <location>
        <begin position="206"/>
        <end position="226"/>
    </location>
</feature>